<evidence type="ECO:0000256" key="3">
    <source>
        <dbReference type="ARBA" id="ARBA00023237"/>
    </source>
</evidence>
<dbReference type="SMART" id="SM00028">
    <property type="entry name" value="TPR"/>
    <property type="match status" value="6"/>
</dbReference>
<keyword evidence="2" id="KW-0472">Membrane</keyword>
<dbReference type="InterPro" id="IPR011990">
    <property type="entry name" value="TPR-like_helical_dom_sf"/>
</dbReference>
<dbReference type="Proteomes" id="UP001324993">
    <property type="component" value="Chromosome"/>
</dbReference>
<dbReference type="InterPro" id="IPR019734">
    <property type="entry name" value="TPR_rpt"/>
</dbReference>
<dbReference type="InterPro" id="IPR036942">
    <property type="entry name" value="Beta-barrel_TonB_sf"/>
</dbReference>
<keyword evidence="8" id="KW-1185">Reference proteome</keyword>
<dbReference type="RefSeq" id="WP_319832474.1">
    <property type="nucleotide sequence ID" value="NZ_CP138858.1"/>
</dbReference>
<dbReference type="Pfam" id="PF04773">
    <property type="entry name" value="FecR"/>
    <property type="match status" value="1"/>
</dbReference>
<dbReference type="EMBL" id="CP138858">
    <property type="protein sequence ID" value="WPJ95595.1"/>
    <property type="molecule type" value="Genomic_DNA"/>
</dbReference>
<accession>A0ABZ0RHD2</accession>
<evidence type="ECO:0000313" key="8">
    <source>
        <dbReference type="Proteomes" id="UP001324993"/>
    </source>
</evidence>
<evidence type="ECO:0000256" key="4">
    <source>
        <dbReference type="SAM" id="SignalP"/>
    </source>
</evidence>
<evidence type="ECO:0000259" key="5">
    <source>
        <dbReference type="Pfam" id="PF00593"/>
    </source>
</evidence>
<sequence length="1215" mass="134722">MRRIFFSKILLSLFFGIQWASAALQASEAIELISVENLVEVQRSHSATWTAVEAGILLADGDRVRTGEFSRAALRYPSGNIIRLNEFSTIRLAAARTGDGQKETALELKKGALYFFSRRPESESDIQTAAVNAAIRGTEFELRVHADQSTELSLFDGAVDLSNAAGALSLVQGESALTQVGHAPVKVPMIDASRYMQWYLYYPGVLDTRELLLDASYSASVAAYRAGDLLAALASLPSQVEPTLTADTRVYRAAIILASGQVDQAADYLRDLEHSQAAALLELIRTVQGSRVDVMALSAAQSASDWLVRSYTLQANGDLEGARAAAARATELYPEFGYAWARLARLHFGFGDTTAMRAALSYAERYNSSNPEVYTLQGFRLAADGQASLAEAQFLHAVNLAPNYSDAWLGLALVRFNQGQELAALQDMLAAAALQPNQSLLRSYLAKGFAESHQVPLPLLRAQSDDFIEKSLQELELAKQLDPGDPTPWLYAALIKRDTLRFNEAVRDLQRSVSKNHNRGLFRSNSLIDEDLAVRRSNLADIYQQAGLPTQALAEAGKAVQADYTNFAAHDFLARVYREGFDTTRINQRNDTALNNEFFLRNALAPVGAGIASQRVSNQEYSSLFNQLGHQGTVEGSFDSRGRYALRTYQAYQGGNYEIALELQREEWDTVFYNDDFESRSALLHFKFEPTLKDRFYSVLILNDSEQGDLTVGPDPDALNSAVRPYTIVGDHVVFTPTSIGGYPVNGSYGRDPDFRIEQSQEPLLFNTYARKWNDQNLSLLLYGWTDTSNVASDPLLPLGVTNLSGIPITQKIYDISYLNEQAFELHSFEAQHIWKGDQSQVIAGARLQFGEFEDDITMRAAINSNIPASLLSTLVPYAVDTDGTGKSAEDFERIAVYSQFSHVFSNSLTVVAGLKYDSILYPDGLQSLPRTVQSQSESQLSPQLGFIWQVSPDWLLRGAYARSMSGYRIEDRIRLEPSNIAGLTTAYTSIAPSQVTSGWAGGTIDTLTLALNGELAHDTFLSLDLSYGQFEAQRTLGRFTETTLASFANSPGDLTIAEMDQRLDYDEMSFTARVDHLLSSRTSVGVSFSWQFAQIDEQLRNDFGLDQTSAYLDDTSATLYTGSLYARYQHTNGWFGGADLQYWVQQSHSIAPEIADTYAPNVNFSFGYRLQQQRGEITFSILNLTDEEYELNPVNNYNEPPHERTFVIQTRFSF</sequence>
<dbReference type="SUPFAM" id="SSF48452">
    <property type="entry name" value="TPR-like"/>
    <property type="match status" value="1"/>
</dbReference>
<evidence type="ECO:0000313" key="7">
    <source>
        <dbReference type="EMBL" id="WPJ95595.1"/>
    </source>
</evidence>
<dbReference type="Gene3D" id="1.25.40.10">
    <property type="entry name" value="Tetratricopeptide repeat domain"/>
    <property type="match status" value="2"/>
</dbReference>
<keyword evidence="7" id="KW-0675">Receptor</keyword>
<dbReference type="PANTHER" id="PTHR38731">
    <property type="entry name" value="LIPL45-RELATED LIPOPROTEIN-RELATED"/>
    <property type="match status" value="1"/>
</dbReference>
<dbReference type="SUPFAM" id="SSF56935">
    <property type="entry name" value="Porins"/>
    <property type="match status" value="1"/>
</dbReference>
<organism evidence="7 8">
    <name type="scientific">Coraliomargarita algicola</name>
    <dbReference type="NCBI Taxonomy" id="3092156"/>
    <lineage>
        <taxon>Bacteria</taxon>
        <taxon>Pseudomonadati</taxon>
        <taxon>Verrucomicrobiota</taxon>
        <taxon>Opitutia</taxon>
        <taxon>Puniceicoccales</taxon>
        <taxon>Coraliomargaritaceae</taxon>
        <taxon>Coraliomargarita</taxon>
    </lineage>
</organism>
<feature type="chain" id="PRO_5045269730" evidence="4">
    <location>
        <begin position="23"/>
        <end position="1215"/>
    </location>
</feature>
<protein>
    <submittedName>
        <fullName evidence="7">TonB-dependent receptor</fullName>
    </submittedName>
</protein>
<feature type="domain" description="FecR protein" evidence="6">
    <location>
        <begin position="62"/>
        <end position="159"/>
    </location>
</feature>
<comment type="subcellular location">
    <subcellularLocation>
        <location evidence="1">Cell outer membrane</location>
    </subcellularLocation>
</comment>
<gene>
    <name evidence="7" type="ORF">SH580_19440</name>
</gene>
<proteinExistence type="predicted"/>
<dbReference type="Pfam" id="PF00593">
    <property type="entry name" value="TonB_dep_Rec_b-barrel"/>
    <property type="match status" value="1"/>
</dbReference>
<dbReference type="InterPro" id="IPR000531">
    <property type="entry name" value="Beta-barrel_TonB"/>
</dbReference>
<evidence type="ECO:0000256" key="2">
    <source>
        <dbReference type="ARBA" id="ARBA00023136"/>
    </source>
</evidence>
<evidence type="ECO:0000259" key="6">
    <source>
        <dbReference type="Pfam" id="PF04773"/>
    </source>
</evidence>
<feature type="domain" description="TonB-dependent receptor-like beta-barrel" evidence="5">
    <location>
        <begin position="724"/>
        <end position="966"/>
    </location>
</feature>
<dbReference type="Gene3D" id="2.40.170.20">
    <property type="entry name" value="TonB-dependent receptor, beta-barrel domain"/>
    <property type="match status" value="1"/>
</dbReference>
<keyword evidence="3" id="KW-0998">Cell outer membrane</keyword>
<feature type="signal peptide" evidence="4">
    <location>
        <begin position="1"/>
        <end position="22"/>
    </location>
</feature>
<reference evidence="7 8" key="1">
    <citation type="submission" date="2023-11" db="EMBL/GenBank/DDBJ databases">
        <title>Coraliomargarita sp. nov., isolated from marine algae.</title>
        <authorList>
            <person name="Lee J.K."/>
            <person name="Baek J.H."/>
            <person name="Kim J.M."/>
            <person name="Choi D.G."/>
            <person name="Jeon C.O."/>
        </authorList>
    </citation>
    <scope>NUCLEOTIDE SEQUENCE [LARGE SCALE GENOMIC DNA]</scope>
    <source>
        <strain evidence="7 8">J2-16</strain>
    </source>
</reference>
<dbReference type="Gene3D" id="2.60.120.1440">
    <property type="match status" value="1"/>
</dbReference>
<dbReference type="InterPro" id="IPR006860">
    <property type="entry name" value="FecR"/>
</dbReference>
<evidence type="ECO:0000256" key="1">
    <source>
        <dbReference type="ARBA" id="ARBA00004442"/>
    </source>
</evidence>
<name>A0ABZ0RHD2_9BACT</name>
<keyword evidence="4" id="KW-0732">Signal</keyword>